<proteinExistence type="predicted"/>
<reference evidence="2 3" key="1">
    <citation type="submission" date="2012-08" db="EMBL/GenBank/DDBJ databases">
        <title>Oryza genome evolution.</title>
        <authorList>
            <person name="Wing R.A."/>
        </authorList>
    </citation>
    <scope>NUCLEOTIDE SEQUENCE</scope>
</reference>
<dbReference type="EnsemblPlants" id="LPERR03G34520.1">
    <property type="protein sequence ID" value="LPERR03G34520.1"/>
    <property type="gene ID" value="LPERR03G34520"/>
</dbReference>
<keyword evidence="3" id="KW-1185">Reference proteome</keyword>
<feature type="domain" description="DUF3615" evidence="1">
    <location>
        <begin position="1"/>
        <end position="71"/>
    </location>
</feature>
<dbReference type="PANTHER" id="PTHR34710">
    <property type="entry name" value="OS03G0834100 PROTEIN"/>
    <property type="match status" value="1"/>
</dbReference>
<reference evidence="3" key="2">
    <citation type="submission" date="2013-12" db="EMBL/GenBank/DDBJ databases">
        <authorList>
            <person name="Yu Y."/>
            <person name="Lee S."/>
            <person name="de Baynast K."/>
            <person name="Wissotski M."/>
            <person name="Liu L."/>
            <person name="Talag J."/>
            <person name="Goicoechea J."/>
            <person name="Angelova A."/>
            <person name="Jetty R."/>
            <person name="Kudrna D."/>
            <person name="Golser W."/>
            <person name="Rivera L."/>
            <person name="Zhang J."/>
            <person name="Wing R."/>
        </authorList>
    </citation>
    <scope>NUCLEOTIDE SEQUENCE</scope>
</reference>
<dbReference type="eggNOG" id="ENOG502R3HV">
    <property type="taxonomic scope" value="Eukaryota"/>
</dbReference>
<evidence type="ECO:0000259" key="1">
    <source>
        <dbReference type="Pfam" id="PF12274"/>
    </source>
</evidence>
<evidence type="ECO:0000313" key="3">
    <source>
        <dbReference type="Proteomes" id="UP000032180"/>
    </source>
</evidence>
<sequence length="84" mass="9248">MWMHANFLAKLKGATRCPELIPKFFFAELKMGPDGVDKMACVSCVKIDIGNPVETPIRGCDVCRNENIFHPAVGGHRGDKKSVC</sequence>
<dbReference type="AlphaFoldDB" id="A0A0D9W177"/>
<protein>
    <recommendedName>
        <fullName evidence="1">DUF3615 domain-containing protein</fullName>
    </recommendedName>
</protein>
<evidence type="ECO:0000313" key="2">
    <source>
        <dbReference type="EnsemblPlants" id="LPERR03G34520.1"/>
    </source>
</evidence>
<dbReference type="PANTHER" id="PTHR34710:SF15">
    <property type="entry name" value="OS03G0834100 PROTEIN"/>
    <property type="match status" value="1"/>
</dbReference>
<dbReference type="InterPro" id="IPR022059">
    <property type="entry name" value="DUF3615"/>
</dbReference>
<accession>A0A0D9W177</accession>
<name>A0A0D9W177_9ORYZ</name>
<dbReference type="HOGENOM" id="CLU_159066_0_0_1"/>
<reference evidence="2" key="3">
    <citation type="submission" date="2015-04" db="UniProtKB">
        <authorList>
            <consortium name="EnsemblPlants"/>
        </authorList>
    </citation>
    <scope>IDENTIFICATION</scope>
</reference>
<dbReference type="Gramene" id="LPERR03G34520.1">
    <property type="protein sequence ID" value="LPERR03G34520.1"/>
    <property type="gene ID" value="LPERR03G34520"/>
</dbReference>
<organism evidence="2 3">
    <name type="scientific">Leersia perrieri</name>
    <dbReference type="NCBI Taxonomy" id="77586"/>
    <lineage>
        <taxon>Eukaryota</taxon>
        <taxon>Viridiplantae</taxon>
        <taxon>Streptophyta</taxon>
        <taxon>Embryophyta</taxon>
        <taxon>Tracheophyta</taxon>
        <taxon>Spermatophyta</taxon>
        <taxon>Magnoliopsida</taxon>
        <taxon>Liliopsida</taxon>
        <taxon>Poales</taxon>
        <taxon>Poaceae</taxon>
        <taxon>BOP clade</taxon>
        <taxon>Oryzoideae</taxon>
        <taxon>Oryzeae</taxon>
        <taxon>Oryzinae</taxon>
        <taxon>Leersia</taxon>
    </lineage>
</organism>
<dbReference type="Proteomes" id="UP000032180">
    <property type="component" value="Chromosome 3"/>
</dbReference>
<dbReference type="Pfam" id="PF12274">
    <property type="entry name" value="DUF3615"/>
    <property type="match status" value="1"/>
</dbReference>